<sequence>MVAEDRLAIVDGLLTLPFPGKDTHVGFRSTGPSYHVCVLQASQDFWNDRSEEIVETAQAEIDATLQSLVDALTVRWGGPEAIDLGPYPWSEGPTPEPMNQLCQLSGEMLIWRHLEVGRWVALAVGQSDPELPIELLVAVSETRIP</sequence>
<comment type="caution">
    <text evidence="1">The sequence shown here is derived from an EMBL/GenBank/DDBJ whole genome shotgun (WGS) entry which is preliminary data.</text>
</comment>
<reference evidence="1 2" key="1">
    <citation type="submission" date="2021-01" db="EMBL/GenBank/DDBJ databases">
        <title>Whole genome shotgun sequence of Planotetraspora phitsanulokensis NBRC 104273.</title>
        <authorList>
            <person name="Komaki H."/>
            <person name="Tamura T."/>
        </authorList>
    </citation>
    <scope>NUCLEOTIDE SEQUENCE [LARGE SCALE GENOMIC DNA]</scope>
    <source>
        <strain evidence="1 2">NBRC 104273</strain>
    </source>
</reference>
<proteinExistence type="predicted"/>
<evidence type="ECO:0000313" key="2">
    <source>
        <dbReference type="Proteomes" id="UP000622547"/>
    </source>
</evidence>
<gene>
    <name evidence="1" type="ORF">Pph01_42800</name>
</gene>
<keyword evidence="2" id="KW-1185">Reference proteome</keyword>
<evidence type="ECO:0000313" key="1">
    <source>
        <dbReference type="EMBL" id="GII39277.1"/>
    </source>
</evidence>
<accession>A0A8J3XF60</accession>
<protein>
    <submittedName>
        <fullName evidence="1">Uncharacterized protein</fullName>
    </submittedName>
</protein>
<dbReference type="RefSeq" id="WP_204074885.1">
    <property type="nucleotide sequence ID" value="NZ_BAABHI010000009.1"/>
</dbReference>
<dbReference type="Proteomes" id="UP000622547">
    <property type="component" value="Unassembled WGS sequence"/>
</dbReference>
<organism evidence="1 2">
    <name type="scientific">Planotetraspora phitsanulokensis</name>
    <dbReference type="NCBI Taxonomy" id="575192"/>
    <lineage>
        <taxon>Bacteria</taxon>
        <taxon>Bacillati</taxon>
        <taxon>Actinomycetota</taxon>
        <taxon>Actinomycetes</taxon>
        <taxon>Streptosporangiales</taxon>
        <taxon>Streptosporangiaceae</taxon>
        <taxon>Planotetraspora</taxon>
    </lineage>
</organism>
<dbReference type="AlphaFoldDB" id="A0A8J3XF60"/>
<dbReference type="EMBL" id="BOOP01000020">
    <property type="protein sequence ID" value="GII39277.1"/>
    <property type="molecule type" value="Genomic_DNA"/>
</dbReference>
<name>A0A8J3XF60_9ACTN</name>